<name>A0AAN6NMG1_9PEZI</name>
<reference evidence="2" key="2">
    <citation type="submission" date="2023-06" db="EMBL/GenBank/DDBJ databases">
        <authorList>
            <consortium name="Lawrence Berkeley National Laboratory"/>
            <person name="Mondo S.J."/>
            <person name="Hensen N."/>
            <person name="Bonometti L."/>
            <person name="Westerberg I."/>
            <person name="Brannstrom I.O."/>
            <person name="Guillou S."/>
            <person name="Cros-Aarteil S."/>
            <person name="Calhoun S."/>
            <person name="Haridas S."/>
            <person name="Kuo A."/>
            <person name="Pangilinan J."/>
            <person name="Riley R."/>
            <person name="Labutti K."/>
            <person name="Andreopoulos B."/>
            <person name="Lipzen A."/>
            <person name="Chen C."/>
            <person name="Yanf M."/>
            <person name="Daum C."/>
            <person name="Ng V."/>
            <person name="Clum A."/>
            <person name="Steindorff A."/>
            <person name="Ohm R."/>
            <person name="Martin F."/>
            <person name="Silar P."/>
            <person name="Natvig D."/>
            <person name="Lalanne C."/>
            <person name="Gautier V."/>
            <person name="Ament-Velasquez S.L."/>
            <person name="Kruys A."/>
            <person name="Hutchinson M.I."/>
            <person name="Powell A.J."/>
            <person name="Barry K."/>
            <person name="Miller A.N."/>
            <person name="Grigoriev I.V."/>
            <person name="Debuchy R."/>
            <person name="Gladieux P."/>
            <person name="Thoren M.H."/>
            <person name="Johannesson H."/>
        </authorList>
    </citation>
    <scope>NUCLEOTIDE SEQUENCE</scope>
    <source>
        <strain evidence="2">CBS 626.80</strain>
    </source>
</reference>
<gene>
    <name evidence="2" type="ORF">QBC32DRAFT_353415</name>
</gene>
<proteinExistence type="predicted"/>
<feature type="compositionally biased region" description="Low complexity" evidence="1">
    <location>
        <begin position="216"/>
        <end position="226"/>
    </location>
</feature>
<accession>A0AAN6NMG1</accession>
<organism evidence="2 3">
    <name type="scientific">Pseudoneurospora amorphoporcata</name>
    <dbReference type="NCBI Taxonomy" id="241081"/>
    <lineage>
        <taxon>Eukaryota</taxon>
        <taxon>Fungi</taxon>
        <taxon>Dikarya</taxon>
        <taxon>Ascomycota</taxon>
        <taxon>Pezizomycotina</taxon>
        <taxon>Sordariomycetes</taxon>
        <taxon>Sordariomycetidae</taxon>
        <taxon>Sordariales</taxon>
        <taxon>Sordariaceae</taxon>
        <taxon>Pseudoneurospora</taxon>
    </lineage>
</organism>
<evidence type="ECO:0000313" key="3">
    <source>
        <dbReference type="Proteomes" id="UP001303222"/>
    </source>
</evidence>
<sequence>MPSTTNSLFFNMSITCQVRDSTNRPLKGVYATLKLVEPLHPTDIYSGQTDDNGDIRDWRLMKDEDDENKQGTPIWGVPGSTWHIVVCVESHKLPGNTYPINKPHPNFSVTASAYHSVNLRVSSVAYKIRHGYGIVERRSPTPYPTLEYPQPHRIYPTAMADLPEALPDLDDTVSSIMTLDSDGVSSDSFTPNFSTPNFLGPDFSAPVNSMLPLIRSPSPTSLTSSSNPPPKPVLTPIRLTSPDFLSLLEESLNDAEGLKSPKVPNRVSRKRKRDTLEKDTFDEAAVVPQRVRRSERLIKKARK</sequence>
<reference evidence="2" key="1">
    <citation type="journal article" date="2023" name="Mol. Phylogenet. Evol.">
        <title>Genome-scale phylogeny and comparative genomics of the fungal order Sordariales.</title>
        <authorList>
            <person name="Hensen N."/>
            <person name="Bonometti L."/>
            <person name="Westerberg I."/>
            <person name="Brannstrom I.O."/>
            <person name="Guillou S."/>
            <person name="Cros-Aarteil S."/>
            <person name="Calhoun S."/>
            <person name="Haridas S."/>
            <person name="Kuo A."/>
            <person name="Mondo S."/>
            <person name="Pangilinan J."/>
            <person name="Riley R."/>
            <person name="LaButti K."/>
            <person name="Andreopoulos B."/>
            <person name="Lipzen A."/>
            <person name="Chen C."/>
            <person name="Yan M."/>
            <person name="Daum C."/>
            <person name="Ng V."/>
            <person name="Clum A."/>
            <person name="Steindorff A."/>
            <person name="Ohm R.A."/>
            <person name="Martin F."/>
            <person name="Silar P."/>
            <person name="Natvig D.O."/>
            <person name="Lalanne C."/>
            <person name="Gautier V."/>
            <person name="Ament-Velasquez S.L."/>
            <person name="Kruys A."/>
            <person name="Hutchinson M.I."/>
            <person name="Powell A.J."/>
            <person name="Barry K."/>
            <person name="Miller A.N."/>
            <person name="Grigoriev I.V."/>
            <person name="Debuchy R."/>
            <person name="Gladieux P."/>
            <person name="Hiltunen Thoren M."/>
            <person name="Johannesson H."/>
        </authorList>
    </citation>
    <scope>NUCLEOTIDE SEQUENCE</scope>
    <source>
        <strain evidence="2">CBS 626.80</strain>
    </source>
</reference>
<protein>
    <submittedName>
        <fullName evidence="2">Uncharacterized protein</fullName>
    </submittedName>
</protein>
<keyword evidence="3" id="KW-1185">Reference proteome</keyword>
<dbReference type="EMBL" id="MU859315">
    <property type="protein sequence ID" value="KAK3947774.1"/>
    <property type="molecule type" value="Genomic_DNA"/>
</dbReference>
<dbReference type="AlphaFoldDB" id="A0AAN6NMG1"/>
<evidence type="ECO:0000313" key="2">
    <source>
        <dbReference type="EMBL" id="KAK3947774.1"/>
    </source>
</evidence>
<comment type="caution">
    <text evidence="2">The sequence shown here is derived from an EMBL/GenBank/DDBJ whole genome shotgun (WGS) entry which is preliminary data.</text>
</comment>
<dbReference type="Proteomes" id="UP001303222">
    <property type="component" value="Unassembled WGS sequence"/>
</dbReference>
<evidence type="ECO:0000256" key="1">
    <source>
        <dbReference type="SAM" id="MobiDB-lite"/>
    </source>
</evidence>
<feature type="region of interest" description="Disordered" evidence="1">
    <location>
        <begin position="216"/>
        <end position="235"/>
    </location>
</feature>